<evidence type="ECO:0000256" key="1">
    <source>
        <dbReference type="ARBA" id="ARBA00023015"/>
    </source>
</evidence>
<dbReference type="InterPro" id="IPR032783">
    <property type="entry name" value="AraC_lig"/>
</dbReference>
<evidence type="ECO:0000313" key="6">
    <source>
        <dbReference type="Proteomes" id="UP000019491"/>
    </source>
</evidence>
<dbReference type="OrthoDB" id="241790at2"/>
<dbReference type="SMART" id="SM00342">
    <property type="entry name" value="HTH_ARAC"/>
    <property type="match status" value="1"/>
</dbReference>
<dbReference type="GO" id="GO:0043565">
    <property type="term" value="F:sequence-specific DNA binding"/>
    <property type="evidence" value="ECO:0007669"/>
    <property type="project" value="InterPro"/>
</dbReference>
<keyword evidence="1" id="KW-0805">Transcription regulation</keyword>
<dbReference type="PROSITE" id="PS01124">
    <property type="entry name" value="HTH_ARAC_FAMILY_2"/>
    <property type="match status" value="1"/>
</dbReference>
<comment type="caution">
    <text evidence="5">The sequence shown here is derived from an EMBL/GenBank/DDBJ whole genome shotgun (WGS) entry which is preliminary data.</text>
</comment>
<dbReference type="Proteomes" id="UP000019491">
    <property type="component" value="Unassembled WGS sequence"/>
</dbReference>
<dbReference type="Gene3D" id="1.10.10.60">
    <property type="entry name" value="Homeodomain-like"/>
    <property type="match status" value="1"/>
</dbReference>
<evidence type="ECO:0000313" key="5">
    <source>
        <dbReference type="EMBL" id="GAF47502.1"/>
    </source>
</evidence>
<feature type="domain" description="HTH araC/xylS-type" evidence="4">
    <location>
        <begin position="214"/>
        <end position="312"/>
    </location>
</feature>
<reference evidence="5 6" key="1">
    <citation type="submission" date="2014-02" db="EMBL/GenBank/DDBJ databases">
        <title>Whole genome shotgun sequence of Rhodococcus wratislaviensis NBRC 100605.</title>
        <authorList>
            <person name="Hosoyama A."/>
            <person name="Tsuchikane K."/>
            <person name="Yoshida I."/>
            <person name="Ohji S."/>
            <person name="Ichikawa N."/>
            <person name="Yamazoe A."/>
            <person name="Fujita N."/>
        </authorList>
    </citation>
    <scope>NUCLEOTIDE SEQUENCE [LARGE SCALE GENOMIC DNA]</scope>
    <source>
        <strain evidence="5 6">NBRC 100605</strain>
    </source>
</reference>
<keyword evidence="6" id="KW-1185">Reference proteome</keyword>
<proteinExistence type="predicted"/>
<evidence type="ECO:0000259" key="4">
    <source>
        <dbReference type="PROSITE" id="PS01124"/>
    </source>
</evidence>
<dbReference type="SUPFAM" id="SSF46689">
    <property type="entry name" value="Homeodomain-like"/>
    <property type="match status" value="2"/>
</dbReference>
<dbReference type="EMBL" id="BAWF01000041">
    <property type="protein sequence ID" value="GAF47502.1"/>
    <property type="molecule type" value="Genomic_DNA"/>
</dbReference>
<dbReference type="AlphaFoldDB" id="X0Q7U9"/>
<dbReference type="GO" id="GO:0003700">
    <property type="term" value="F:DNA-binding transcription factor activity"/>
    <property type="evidence" value="ECO:0007669"/>
    <property type="project" value="InterPro"/>
</dbReference>
<dbReference type="InterPro" id="IPR050204">
    <property type="entry name" value="AraC_XylS_family_regulators"/>
</dbReference>
<evidence type="ECO:0000256" key="3">
    <source>
        <dbReference type="ARBA" id="ARBA00023163"/>
    </source>
</evidence>
<evidence type="ECO:0000256" key="2">
    <source>
        <dbReference type="ARBA" id="ARBA00023125"/>
    </source>
</evidence>
<dbReference type="InterPro" id="IPR018060">
    <property type="entry name" value="HTH_AraC"/>
</dbReference>
<keyword evidence="3" id="KW-0804">Transcription</keyword>
<accession>X0Q7U9</accession>
<keyword evidence="2" id="KW-0238">DNA-binding</keyword>
<name>X0Q7U9_RHOWR</name>
<dbReference type="PANTHER" id="PTHR46796:SF13">
    <property type="entry name" value="HTH-TYPE TRANSCRIPTIONAL ACTIVATOR RHAS"/>
    <property type="match status" value="1"/>
</dbReference>
<dbReference type="Pfam" id="PF12852">
    <property type="entry name" value="Cupin_6"/>
    <property type="match status" value="1"/>
</dbReference>
<dbReference type="InterPro" id="IPR009057">
    <property type="entry name" value="Homeodomain-like_sf"/>
</dbReference>
<dbReference type="RefSeq" id="WP_037236604.1">
    <property type="nucleotide sequence ID" value="NZ_BAWF01000041.1"/>
</dbReference>
<sequence length="317" mass="34793">MDTLTDVLEHIRSVGALIGQNLMSPPWSIRFDDGASMTLLTMLRGDAWVVAHGAEPVHLRHHDLAIVTGSQPFSVTSDPDGQTAPLYILTEAGTCTDVAGNVLAEESIRLGVRTCGTHLDAEHALLTGSFTAAGRIADRLLGALPRILVVPHGRQRSVPLELLESEIARDEPGQQAVLDRLLDLVLIGTLRDWFALPEASAPQWYQATRDPIVGPALRAIHDEPARPWTVGTLACEARVSRATFARRFSDLLGEPPISYLTGWRLCLAFDLLQRTDETIDYIAQQVGYSSSYALSTAFTREYDVRPSRHRALSARRT</sequence>
<protein>
    <submittedName>
        <fullName evidence="5">Putative AraC family transcriptional regulator</fullName>
    </submittedName>
</protein>
<dbReference type="PANTHER" id="PTHR46796">
    <property type="entry name" value="HTH-TYPE TRANSCRIPTIONAL ACTIVATOR RHAS-RELATED"/>
    <property type="match status" value="1"/>
</dbReference>
<dbReference type="Pfam" id="PF12833">
    <property type="entry name" value="HTH_18"/>
    <property type="match status" value="1"/>
</dbReference>
<organism evidence="5 6">
    <name type="scientific">Rhodococcus wratislaviensis NBRC 100605</name>
    <dbReference type="NCBI Taxonomy" id="1219028"/>
    <lineage>
        <taxon>Bacteria</taxon>
        <taxon>Bacillati</taxon>
        <taxon>Actinomycetota</taxon>
        <taxon>Actinomycetes</taxon>
        <taxon>Mycobacteriales</taxon>
        <taxon>Nocardiaceae</taxon>
        <taxon>Rhodococcus</taxon>
    </lineage>
</organism>
<gene>
    <name evidence="5" type="ORF">RW1_041_00480</name>
</gene>